<organism evidence="2 3">
    <name type="scientific">Perilla frutescens var. hirtella</name>
    <name type="common">Perilla citriodora</name>
    <name type="synonym">Perilla setoyensis</name>
    <dbReference type="NCBI Taxonomy" id="608512"/>
    <lineage>
        <taxon>Eukaryota</taxon>
        <taxon>Viridiplantae</taxon>
        <taxon>Streptophyta</taxon>
        <taxon>Embryophyta</taxon>
        <taxon>Tracheophyta</taxon>
        <taxon>Spermatophyta</taxon>
        <taxon>Magnoliopsida</taxon>
        <taxon>eudicotyledons</taxon>
        <taxon>Gunneridae</taxon>
        <taxon>Pentapetalae</taxon>
        <taxon>asterids</taxon>
        <taxon>lamiids</taxon>
        <taxon>Lamiales</taxon>
        <taxon>Lamiaceae</taxon>
        <taxon>Nepetoideae</taxon>
        <taxon>Elsholtzieae</taxon>
        <taxon>Perilla</taxon>
    </lineage>
</organism>
<dbReference type="PANTHER" id="PTHR37189:SF4">
    <property type="entry name" value="TRANSMEMBRANE PROTEIN"/>
    <property type="match status" value="1"/>
</dbReference>
<reference evidence="2 3" key="1">
    <citation type="journal article" date="2021" name="Nat. Commun.">
        <title>Incipient diploidization of the medicinal plant Perilla within 10,000 years.</title>
        <authorList>
            <person name="Zhang Y."/>
            <person name="Shen Q."/>
            <person name="Leng L."/>
            <person name="Zhang D."/>
            <person name="Chen S."/>
            <person name="Shi Y."/>
            <person name="Ning Z."/>
            <person name="Chen S."/>
        </authorList>
    </citation>
    <scope>NUCLEOTIDE SEQUENCE [LARGE SCALE GENOMIC DNA]</scope>
    <source>
        <strain evidence="3">cv. PC099</strain>
    </source>
</reference>
<dbReference type="AlphaFoldDB" id="A0AAD4J5H2"/>
<sequence length="147" mass="15785">MKNTSTNEKKMQHMNLFQYGVVAYITLAAAVISRSDGRELRPSEHGLAYQRDASPPTNQNGGAQEMLSFFGSSTPSVPLPEAQSIGGGGGDTWWSGASRERRRDHLRLGLLAAAAICGLAGVVLMVVAGVVFHLRCRREKSGGERLS</sequence>
<proteinExistence type="predicted"/>
<name>A0AAD4J5H2_PERFH</name>
<keyword evidence="1" id="KW-1133">Transmembrane helix</keyword>
<feature type="transmembrane region" description="Helical" evidence="1">
    <location>
        <begin position="16"/>
        <end position="33"/>
    </location>
</feature>
<keyword evidence="3" id="KW-1185">Reference proteome</keyword>
<evidence type="ECO:0000313" key="2">
    <source>
        <dbReference type="EMBL" id="KAH6827314.1"/>
    </source>
</evidence>
<keyword evidence="1" id="KW-0812">Transmembrane</keyword>
<keyword evidence="1" id="KW-0472">Membrane</keyword>
<evidence type="ECO:0000256" key="1">
    <source>
        <dbReference type="SAM" id="Phobius"/>
    </source>
</evidence>
<evidence type="ECO:0000313" key="3">
    <source>
        <dbReference type="Proteomes" id="UP001190926"/>
    </source>
</evidence>
<comment type="caution">
    <text evidence="2">The sequence shown here is derived from an EMBL/GenBank/DDBJ whole genome shotgun (WGS) entry which is preliminary data.</text>
</comment>
<gene>
    <name evidence="2" type="ORF">C2S53_015377</name>
</gene>
<dbReference type="Proteomes" id="UP001190926">
    <property type="component" value="Unassembled WGS sequence"/>
</dbReference>
<protein>
    <submittedName>
        <fullName evidence="2">Uncharacterized protein</fullName>
    </submittedName>
</protein>
<dbReference type="PANTHER" id="PTHR37189">
    <property type="entry name" value="CONCANAVALIN A-LIKE LECTIN/GLUCANASE DOMAIN-CONTAINING PROTEIN-RELATED"/>
    <property type="match status" value="1"/>
</dbReference>
<feature type="transmembrane region" description="Helical" evidence="1">
    <location>
        <begin position="108"/>
        <end position="132"/>
    </location>
</feature>
<dbReference type="EMBL" id="SDAM02000150">
    <property type="protein sequence ID" value="KAH6827314.1"/>
    <property type="molecule type" value="Genomic_DNA"/>
</dbReference>
<accession>A0AAD4J5H2</accession>